<name>A0AAW6BXM8_FLAPL</name>
<dbReference type="AlphaFoldDB" id="A0AAW6BXM8"/>
<comment type="caution">
    <text evidence="1">The sequence shown here is derived from an EMBL/GenBank/DDBJ whole genome shotgun (WGS) entry which is preliminary data.</text>
</comment>
<dbReference type="Proteomes" id="UP001211006">
    <property type="component" value="Unassembled WGS sequence"/>
</dbReference>
<protein>
    <submittedName>
        <fullName evidence="1">Uncharacterized protein</fullName>
    </submittedName>
</protein>
<gene>
    <name evidence="1" type="ORF">PND83_04185</name>
</gene>
<dbReference type="EMBL" id="JAQLWO010000003">
    <property type="protein sequence ID" value="MDB7905171.1"/>
    <property type="molecule type" value="Genomic_DNA"/>
</dbReference>
<organism evidence="1 2">
    <name type="scientific">Flavonifractor plautii</name>
    <name type="common">Fusobacterium plautii</name>
    <dbReference type="NCBI Taxonomy" id="292800"/>
    <lineage>
        <taxon>Bacteria</taxon>
        <taxon>Bacillati</taxon>
        <taxon>Bacillota</taxon>
        <taxon>Clostridia</taxon>
        <taxon>Eubacteriales</taxon>
        <taxon>Oscillospiraceae</taxon>
        <taxon>Flavonifractor</taxon>
    </lineage>
</organism>
<dbReference type="RefSeq" id="WP_195484516.1">
    <property type="nucleotide sequence ID" value="NZ_JADNHL010000007.1"/>
</dbReference>
<evidence type="ECO:0000313" key="2">
    <source>
        <dbReference type="Proteomes" id="UP001211006"/>
    </source>
</evidence>
<proteinExistence type="predicted"/>
<evidence type="ECO:0000313" key="1">
    <source>
        <dbReference type="EMBL" id="MDB7905171.1"/>
    </source>
</evidence>
<accession>A0AAW6BXM8</accession>
<reference evidence="1" key="1">
    <citation type="submission" date="2023-01" db="EMBL/GenBank/DDBJ databases">
        <title>Human gut microbiome strain richness.</title>
        <authorList>
            <person name="Chen-Liaw A."/>
        </authorList>
    </citation>
    <scope>NUCLEOTIDE SEQUENCE</scope>
    <source>
        <strain evidence="1">2225st1_A6_2225SCRN_200828</strain>
    </source>
</reference>
<sequence>MNGTELTREEKTAVVNKFFSELADILSEKYGCDIKIWAIPKSKEDTKDEARGTESA</sequence>